<reference evidence="7 8" key="1">
    <citation type="journal article" date="2016" name="BMC Genomics">
        <title>Comparative genomic and transcriptomic analyses of the Fuzhuan brick tea-fermentation fungus Aspergillus cristatus.</title>
        <authorList>
            <person name="Ge Y."/>
            <person name="Wang Y."/>
            <person name="Liu Y."/>
            <person name="Tan Y."/>
            <person name="Ren X."/>
            <person name="Zhang X."/>
            <person name="Hyde K.D."/>
            <person name="Liu Y."/>
            <person name="Liu Z."/>
        </authorList>
    </citation>
    <scope>NUCLEOTIDE SEQUENCE [LARGE SCALE GENOMIC DNA]</scope>
    <source>
        <strain evidence="7 8">GZAAS20.1005</strain>
    </source>
</reference>
<feature type="region of interest" description="Disordered" evidence="3">
    <location>
        <begin position="1"/>
        <end position="29"/>
    </location>
</feature>
<dbReference type="InterPro" id="IPR036259">
    <property type="entry name" value="MFS_trans_sf"/>
</dbReference>
<comment type="subcellular location">
    <subcellularLocation>
        <location evidence="1">Membrane</location>
        <topology evidence="1">Multi-pass membrane protein</topology>
    </subcellularLocation>
</comment>
<feature type="domain" description="S-Me-THD-like C-terminal" evidence="6">
    <location>
        <begin position="457"/>
        <end position="664"/>
    </location>
</feature>
<dbReference type="Gene3D" id="3.40.1610.10">
    <property type="entry name" value="CV3147-like domain"/>
    <property type="match status" value="1"/>
</dbReference>
<feature type="transmembrane region" description="Helical" evidence="4">
    <location>
        <begin position="195"/>
        <end position="215"/>
    </location>
</feature>
<dbReference type="Pfam" id="PF06032">
    <property type="entry name" value="S-Me-THD_N"/>
    <property type="match status" value="1"/>
</dbReference>
<keyword evidence="8" id="KW-1185">Reference proteome</keyword>
<feature type="domain" description="S-Me-THD N-terminal" evidence="5">
    <location>
        <begin position="363"/>
        <end position="452"/>
    </location>
</feature>
<dbReference type="GO" id="GO:0016020">
    <property type="term" value="C:membrane"/>
    <property type="evidence" value="ECO:0007669"/>
    <property type="project" value="UniProtKB-SubCell"/>
</dbReference>
<keyword evidence="4" id="KW-0812">Transmembrane</keyword>
<keyword evidence="4" id="KW-1133">Transmembrane helix</keyword>
<dbReference type="SUPFAM" id="SSF103473">
    <property type="entry name" value="MFS general substrate transporter"/>
    <property type="match status" value="1"/>
</dbReference>
<dbReference type="PANTHER" id="PTHR11360">
    <property type="entry name" value="MONOCARBOXYLATE TRANSPORTER"/>
    <property type="match status" value="1"/>
</dbReference>
<gene>
    <name evidence="7" type="ORF">SI65_03323</name>
</gene>
<comment type="caution">
    <text evidence="7">The sequence shown here is derived from an EMBL/GenBank/DDBJ whole genome shotgun (WGS) entry which is preliminary data.</text>
</comment>
<evidence type="ECO:0000259" key="6">
    <source>
        <dbReference type="Pfam" id="PF20906"/>
    </source>
</evidence>
<comment type="similarity">
    <text evidence="2">Belongs to the major facilitator superfamily. Monocarboxylate porter (TC 2.A.1.13) family.</text>
</comment>
<dbReference type="Gene3D" id="1.20.1250.20">
    <property type="entry name" value="MFS general substrate transporter like domains"/>
    <property type="match status" value="1"/>
</dbReference>
<dbReference type="Gene3D" id="2.40.390.10">
    <property type="entry name" value="CV3147-like"/>
    <property type="match status" value="1"/>
</dbReference>
<feature type="transmembrane region" description="Helical" evidence="4">
    <location>
        <begin position="164"/>
        <end position="183"/>
    </location>
</feature>
<dbReference type="InterPro" id="IPR024071">
    <property type="entry name" value="S-Me-THD_C_sf"/>
</dbReference>
<dbReference type="Pfam" id="PF20906">
    <property type="entry name" value="S-Me-THD_C"/>
    <property type="match status" value="1"/>
</dbReference>
<feature type="transmembrane region" description="Helical" evidence="4">
    <location>
        <begin position="34"/>
        <end position="57"/>
    </location>
</feature>
<evidence type="ECO:0000256" key="1">
    <source>
        <dbReference type="ARBA" id="ARBA00004141"/>
    </source>
</evidence>
<dbReference type="EMBL" id="JXNT01000003">
    <property type="protein sequence ID" value="ODM20270.1"/>
    <property type="molecule type" value="Genomic_DNA"/>
</dbReference>
<dbReference type="InterPro" id="IPR010318">
    <property type="entry name" value="S-Me-THD_N"/>
</dbReference>
<dbReference type="PANTHER" id="PTHR11360:SF234">
    <property type="entry name" value="MFS-TYPE TRANSPORTER DBAD-RELATED"/>
    <property type="match status" value="1"/>
</dbReference>
<sequence>MNAHIPNETVDNARQQSPSKEAPSEPAPPSNGGLLAWLNVLGSFILYFNTCGISNAFGAYQIYYESGNPFTASPSDIFWIGSIAAFMLLFVGIFVGPTFDCGYLRTLLLFGSFMVAFGHMMLSLCDEFWQVLLAQGFVVGIGTGCLFVPFVAIIPQYFSTNMGAAMGVAASGSALIGVIYPIVLYRLIEEIGFPWTVRVIGFIALGTLLIPLSIIRLRVKPPKARVIVDTTAFTDWATCPEHITDDSLAFYLVPIFNAAPVFGRTIRNKLADIAGLFNLLVPAAFISGILTLCMVAIHSKAAIIVMEVLSGFMNGALIGLPPVCLAMLTKHKSRLGARMGMGYANIAFGVLISGPSGGSILRNAGDELMTAIDFSVKISGHKHFEAIVADEIGGGNGLAAFPSSAYYDIPVVDGDLMGRAYPTIEHGTPYVYGHPIVPCAVADGKGNAAVVMQAESHRRIETMLRSQCVDLGNKVAVAATPLTGDVIKKCAIPNTVSQAWYIGRAIHQARKSKKNIIQAIVIRTTPGKVLYTGKIIHVQRDVSRGYTVGQCTIAPLRNDEKEVLSQSDIIEETRNLVVPFQNEFLYTGYADPANPEGELDIICTVPDLISILGTDGEAIESPELRYGLKVSVIAMAAHTLWTGDERGLRIGGPAGFDLDMPWKKLGEYQKPRSVVEEFNR</sequence>
<feature type="transmembrane region" description="Helical" evidence="4">
    <location>
        <begin position="77"/>
        <end position="96"/>
    </location>
</feature>
<name>A0A1E3BH27_ASPCR</name>
<keyword evidence="4" id="KW-0472">Membrane</keyword>
<dbReference type="AlphaFoldDB" id="A0A1E3BH27"/>
<evidence type="ECO:0008006" key="9">
    <source>
        <dbReference type="Google" id="ProtNLM"/>
    </source>
</evidence>
<dbReference type="InterPro" id="IPR027479">
    <property type="entry name" value="S-Me-THD_N_sf"/>
</dbReference>
<protein>
    <recommendedName>
        <fullName evidence="9">Major facilitator superfamily (MFS) profile domain-containing protein</fullName>
    </recommendedName>
</protein>
<accession>A0A1E3BH27</accession>
<dbReference type="Pfam" id="PF07690">
    <property type="entry name" value="MFS_1"/>
    <property type="match status" value="1"/>
</dbReference>
<evidence type="ECO:0000313" key="8">
    <source>
        <dbReference type="Proteomes" id="UP000094569"/>
    </source>
</evidence>
<evidence type="ECO:0000256" key="4">
    <source>
        <dbReference type="SAM" id="Phobius"/>
    </source>
</evidence>
<evidence type="ECO:0000259" key="5">
    <source>
        <dbReference type="Pfam" id="PF06032"/>
    </source>
</evidence>
<dbReference type="Proteomes" id="UP000094569">
    <property type="component" value="Unassembled WGS sequence"/>
</dbReference>
<feature type="transmembrane region" description="Helical" evidence="4">
    <location>
        <begin position="103"/>
        <end position="122"/>
    </location>
</feature>
<proteinExistence type="inferred from homology"/>
<dbReference type="SUPFAM" id="SSF160991">
    <property type="entry name" value="CV3147-like"/>
    <property type="match status" value="1"/>
</dbReference>
<dbReference type="VEuPathDB" id="FungiDB:SI65_03323"/>
<dbReference type="InterPro" id="IPR050327">
    <property type="entry name" value="Proton-linked_MCT"/>
</dbReference>
<feature type="transmembrane region" description="Helical" evidence="4">
    <location>
        <begin position="303"/>
        <end position="328"/>
    </location>
</feature>
<feature type="transmembrane region" description="Helical" evidence="4">
    <location>
        <begin position="128"/>
        <end position="152"/>
    </location>
</feature>
<evidence type="ECO:0000256" key="2">
    <source>
        <dbReference type="ARBA" id="ARBA00006727"/>
    </source>
</evidence>
<feature type="transmembrane region" description="Helical" evidence="4">
    <location>
        <begin position="340"/>
        <end position="361"/>
    </location>
</feature>
<dbReference type="OrthoDB" id="6509908at2759"/>
<dbReference type="InterPro" id="IPR048350">
    <property type="entry name" value="S-Me-THD-like_C"/>
</dbReference>
<dbReference type="InterPro" id="IPR011701">
    <property type="entry name" value="MFS"/>
</dbReference>
<evidence type="ECO:0000313" key="7">
    <source>
        <dbReference type="EMBL" id="ODM20270.1"/>
    </source>
</evidence>
<feature type="transmembrane region" description="Helical" evidence="4">
    <location>
        <begin position="273"/>
        <end position="297"/>
    </location>
</feature>
<evidence type="ECO:0000256" key="3">
    <source>
        <dbReference type="SAM" id="MobiDB-lite"/>
    </source>
</evidence>
<dbReference type="GO" id="GO:0022857">
    <property type="term" value="F:transmembrane transporter activity"/>
    <property type="evidence" value="ECO:0007669"/>
    <property type="project" value="InterPro"/>
</dbReference>
<organism evidence="7 8">
    <name type="scientific">Aspergillus cristatus</name>
    <name type="common">Chinese Fuzhuan brick tea-fermentation fungus</name>
    <name type="synonym">Eurotium cristatum</name>
    <dbReference type="NCBI Taxonomy" id="573508"/>
    <lineage>
        <taxon>Eukaryota</taxon>
        <taxon>Fungi</taxon>
        <taxon>Dikarya</taxon>
        <taxon>Ascomycota</taxon>
        <taxon>Pezizomycotina</taxon>
        <taxon>Eurotiomycetes</taxon>
        <taxon>Eurotiomycetidae</taxon>
        <taxon>Eurotiales</taxon>
        <taxon>Aspergillaceae</taxon>
        <taxon>Aspergillus</taxon>
        <taxon>Aspergillus subgen. Aspergillus</taxon>
    </lineage>
</organism>